<protein>
    <submittedName>
        <fullName evidence="11">Transmembrane protease serine 12 isoform X1</fullName>
    </submittedName>
</protein>
<organism evidence="10 11">
    <name type="scientific">Pogona vitticeps</name>
    <name type="common">central bearded dragon</name>
    <dbReference type="NCBI Taxonomy" id="103695"/>
    <lineage>
        <taxon>Eukaryota</taxon>
        <taxon>Metazoa</taxon>
        <taxon>Chordata</taxon>
        <taxon>Craniata</taxon>
        <taxon>Vertebrata</taxon>
        <taxon>Euteleostomi</taxon>
        <taxon>Lepidosauria</taxon>
        <taxon>Squamata</taxon>
        <taxon>Bifurcata</taxon>
        <taxon>Unidentata</taxon>
        <taxon>Episquamata</taxon>
        <taxon>Toxicofera</taxon>
        <taxon>Iguania</taxon>
        <taxon>Acrodonta</taxon>
        <taxon>Agamidae</taxon>
        <taxon>Amphibolurinae</taxon>
        <taxon>Pogona</taxon>
    </lineage>
</organism>
<evidence type="ECO:0000256" key="7">
    <source>
        <dbReference type="SAM" id="Phobius"/>
    </source>
</evidence>
<dbReference type="GO" id="GO:0006508">
    <property type="term" value="P:proteolysis"/>
    <property type="evidence" value="ECO:0007669"/>
    <property type="project" value="UniProtKB-KW"/>
</dbReference>
<dbReference type="InterPro" id="IPR001254">
    <property type="entry name" value="Trypsin_dom"/>
</dbReference>
<dbReference type="PRINTS" id="PR00722">
    <property type="entry name" value="CHYMOTRYPSIN"/>
</dbReference>
<evidence type="ECO:0000256" key="4">
    <source>
        <dbReference type="ARBA" id="ARBA00022825"/>
    </source>
</evidence>
<dbReference type="GeneID" id="140704617"/>
<keyword evidence="7" id="KW-0472">Membrane</keyword>
<dbReference type="InterPro" id="IPR001314">
    <property type="entry name" value="Peptidase_S1A"/>
</dbReference>
<keyword evidence="4 6" id="KW-0720">Serine protease</keyword>
<evidence type="ECO:0000256" key="3">
    <source>
        <dbReference type="ARBA" id="ARBA00022801"/>
    </source>
</evidence>
<evidence type="ECO:0000313" key="11">
    <source>
        <dbReference type="RefSeq" id="XP_072847011.1"/>
    </source>
</evidence>
<evidence type="ECO:0000259" key="9">
    <source>
        <dbReference type="PROSITE" id="PS50240"/>
    </source>
</evidence>
<reference evidence="10" key="1">
    <citation type="submission" date="2025-05" db="UniProtKB">
        <authorList>
            <consortium name="RefSeq"/>
        </authorList>
    </citation>
    <scope>NUCLEOTIDE SEQUENCE [LARGE SCALE GENOMIC DNA]</scope>
</reference>
<dbReference type="PROSITE" id="PS50240">
    <property type="entry name" value="TRYPSIN_DOM"/>
    <property type="match status" value="1"/>
</dbReference>
<dbReference type="Pfam" id="PF00089">
    <property type="entry name" value="Trypsin"/>
    <property type="match status" value="1"/>
</dbReference>
<dbReference type="GO" id="GO:0008233">
    <property type="term" value="F:peptidase activity"/>
    <property type="evidence" value="ECO:0007669"/>
    <property type="project" value="UniProtKB-KW"/>
</dbReference>
<dbReference type="Proteomes" id="UP001652642">
    <property type="component" value="Chromosome 2"/>
</dbReference>
<keyword evidence="10" id="KW-1185">Reference proteome</keyword>
<evidence type="ECO:0000256" key="1">
    <source>
        <dbReference type="ARBA" id="ARBA00009228"/>
    </source>
</evidence>
<feature type="domain" description="Peptidase S1" evidence="9">
    <location>
        <begin position="51"/>
        <end position="291"/>
    </location>
</feature>
<dbReference type="SMART" id="SM00020">
    <property type="entry name" value="Tryp_SPc"/>
    <property type="match status" value="1"/>
</dbReference>
<dbReference type="Gene3D" id="2.40.10.10">
    <property type="entry name" value="Trypsin-like serine proteases"/>
    <property type="match status" value="3"/>
</dbReference>
<evidence type="ECO:0000256" key="5">
    <source>
        <dbReference type="ARBA" id="ARBA00023157"/>
    </source>
</evidence>
<keyword evidence="3 6" id="KW-0378">Hydrolase</keyword>
<sequence length="317" mass="35085">MGQSVCPALASFLALWVLLSEVQPKVVSSAIATEECGTRPIVNDVEEGSRIIGGHDAQLGAWPWQVSLQVFFRSVGYRHICGGSLINNNSVLTAAHCIRNYVNPDIWRAVIGLHNLYKAHSYTAKYQIRAIVVHSDFEFGTFDNDIALFKLIKSVKYNDFIQPVCLPNTYLHLTAKIPCFISGWGRTTESGKGEQILQEGQVDIIPLNVCNRYDWYAGTISWNMICAGSASGRVDSCQGDSGGPLVCYFPGVTKFYQIGITSAGVGCGRPKFPGIYTNTIRYRRWINSHLLNKTINVTIELFLLFLTVGCITLHIVL</sequence>
<dbReference type="InterPro" id="IPR009003">
    <property type="entry name" value="Peptidase_S1_PA"/>
</dbReference>
<name>A0ABM5FNM6_9SAUR</name>
<evidence type="ECO:0000313" key="10">
    <source>
        <dbReference type="Proteomes" id="UP001652642"/>
    </source>
</evidence>
<dbReference type="InterPro" id="IPR018114">
    <property type="entry name" value="TRYPSIN_HIS"/>
</dbReference>
<dbReference type="PANTHER" id="PTHR24252">
    <property type="entry name" value="ACROSIN-RELATED"/>
    <property type="match status" value="1"/>
</dbReference>
<keyword evidence="7" id="KW-1133">Transmembrane helix</keyword>
<feature type="chain" id="PRO_5045468789" evidence="8">
    <location>
        <begin position="25"/>
        <end position="317"/>
    </location>
</feature>
<keyword evidence="2 6" id="KW-0645">Protease</keyword>
<gene>
    <name evidence="11" type="primary">TMPRSS12</name>
</gene>
<dbReference type="InterPro" id="IPR033116">
    <property type="entry name" value="TRYPSIN_SER"/>
</dbReference>
<feature type="transmembrane region" description="Helical" evidence="7">
    <location>
        <begin position="297"/>
        <end position="316"/>
    </location>
</feature>
<feature type="signal peptide" evidence="8">
    <location>
        <begin position="1"/>
        <end position="24"/>
    </location>
</feature>
<accession>A0ABM5FNM6</accession>
<comment type="similarity">
    <text evidence="1">Belongs to the peptidase S1 family. Snake venom subfamily.</text>
</comment>
<proteinExistence type="inferred from homology"/>
<dbReference type="CDD" id="cd00190">
    <property type="entry name" value="Tryp_SPc"/>
    <property type="match status" value="1"/>
</dbReference>
<keyword evidence="8" id="KW-0732">Signal</keyword>
<dbReference type="PROSITE" id="PS00134">
    <property type="entry name" value="TRYPSIN_HIS"/>
    <property type="match status" value="1"/>
</dbReference>
<evidence type="ECO:0000256" key="6">
    <source>
        <dbReference type="RuleBase" id="RU363034"/>
    </source>
</evidence>
<evidence type="ECO:0000256" key="2">
    <source>
        <dbReference type="ARBA" id="ARBA00022670"/>
    </source>
</evidence>
<dbReference type="InterPro" id="IPR043504">
    <property type="entry name" value="Peptidase_S1_PA_chymotrypsin"/>
</dbReference>
<dbReference type="PANTHER" id="PTHR24252:SF21">
    <property type="entry name" value="TRANSMEMBRANE SERINE PROTEASE 12"/>
    <property type="match status" value="1"/>
</dbReference>
<reference evidence="11" key="2">
    <citation type="submission" date="2025-08" db="UniProtKB">
        <authorList>
            <consortium name="RefSeq"/>
        </authorList>
    </citation>
    <scope>IDENTIFICATION</scope>
</reference>
<dbReference type="PROSITE" id="PS00135">
    <property type="entry name" value="TRYPSIN_SER"/>
    <property type="match status" value="1"/>
</dbReference>
<dbReference type="RefSeq" id="XP_072847011.1">
    <property type="nucleotide sequence ID" value="XM_072990910.1"/>
</dbReference>
<keyword evidence="7 11" id="KW-0812">Transmembrane</keyword>
<keyword evidence="5" id="KW-1015">Disulfide bond</keyword>
<dbReference type="SUPFAM" id="SSF50494">
    <property type="entry name" value="Trypsin-like serine proteases"/>
    <property type="match status" value="1"/>
</dbReference>
<evidence type="ECO:0000256" key="8">
    <source>
        <dbReference type="SAM" id="SignalP"/>
    </source>
</evidence>